<sequence>MSIIIEGPDGAGKTALVSQLLLDLPVLQIHERFVEPQTGRKDPKTLFNRVYSDDLLGNRRVIYDRHPCISEYIYSHVLDRPIADRFISLGAYEMQRRLYSSTHVVFCLPPFDVVQSCVGAEDQMAGVEGNIDRLYRAYEIRAVQYMGPSHIYDWTENNAYQHLLSSMKGYVAHVA</sequence>
<dbReference type="SUPFAM" id="SSF52540">
    <property type="entry name" value="P-loop containing nucleoside triphosphate hydrolases"/>
    <property type="match status" value="1"/>
</dbReference>
<dbReference type="GeneID" id="77939354"/>
<keyword evidence="1" id="KW-0808">Transferase</keyword>
<protein>
    <submittedName>
        <fullName evidence="1">Polynucleotide kinase</fullName>
    </submittedName>
</protein>
<dbReference type="EMBL" id="MK967385">
    <property type="protein sequence ID" value="QDM56485.1"/>
    <property type="molecule type" value="Genomic_DNA"/>
</dbReference>
<dbReference type="InterPro" id="IPR027417">
    <property type="entry name" value="P-loop_NTPase"/>
</dbReference>
<dbReference type="RefSeq" id="YP_010663332.1">
    <property type="nucleotide sequence ID" value="NC_070895.1"/>
</dbReference>
<organism evidence="1 2">
    <name type="scientific">Gordonia phage SheckWes</name>
    <dbReference type="NCBI Taxonomy" id="2591117"/>
    <lineage>
        <taxon>Viruses</taxon>
        <taxon>Duplodnaviria</taxon>
        <taxon>Heunggongvirae</taxon>
        <taxon>Uroviricota</taxon>
        <taxon>Caudoviricetes</taxon>
        <taxon>Ponsvirus</taxon>
        <taxon>Ponsvirus sheckwes</taxon>
    </lineage>
</organism>
<dbReference type="Gene3D" id="3.40.50.300">
    <property type="entry name" value="P-loop containing nucleotide triphosphate hydrolases"/>
    <property type="match status" value="1"/>
</dbReference>
<accession>A0A515MIJ0</accession>
<dbReference type="KEGG" id="vg:77939354"/>
<gene>
    <name evidence="1" type="primary">59</name>
    <name evidence="1" type="ORF">SEA_SHECKWES_59</name>
</gene>
<dbReference type="Proteomes" id="UP000318552">
    <property type="component" value="Segment"/>
</dbReference>
<keyword evidence="1" id="KW-0418">Kinase</keyword>
<evidence type="ECO:0000313" key="2">
    <source>
        <dbReference type="Proteomes" id="UP000318552"/>
    </source>
</evidence>
<name>A0A515MIJ0_9CAUD</name>
<keyword evidence="2" id="KW-1185">Reference proteome</keyword>
<evidence type="ECO:0000313" key="1">
    <source>
        <dbReference type="EMBL" id="QDM56485.1"/>
    </source>
</evidence>
<reference evidence="2" key="1">
    <citation type="submission" date="2019-05" db="EMBL/GenBank/DDBJ databases">
        <authorList>
            <person name="Begin E.J."/>
            <person name="Burnham C.Matt."/>
            <person name="Chappell E."/>
            <person name="Hambrick G.L."/>
            <person name="Harrington T.R."/>
            <person name="Harris A.E."/>
            <person name="Hasley B.L."/>
            <person name="Haynie C.M."/>
            <person name="Hopkins G.A."/>
            <person name="Hutchins C.B."/>
            <person name="Jester D.A."/>
            <person name="Johnson J."/>
            <person name="Martin A.P."/>
            <person name="Merino K.D."/>
            <person name="Pinkerton C.N."/>
            <person name="Poe J.Gabe."/>
            <person name="Savage T.D."/>
            <person name="Smith R.Hunter."/>
            <person name="Smith J.Zane."/>
            <person name="Spiva T.A."/>
            <person name="Thompson L."/>
            <person name="Thompson N.R."/>
            <person name="Thurman R.E."/>
            <person name="West C.T."/>
            <person name="Reyna N.S."/>
            <person name="Plymale R.C."/>
            <person name="Garlena R.A."/>
            <person name="Russell D.A."/>
            <person name="Pope W.H."/>
            <person name="Jacobs-Sera D."/>
            <person name="Hatfull G.F."/>
        </authorList>
    </citation>
    <scope>NUCLEOTIDE SEQUENCE [LARGE SCALE GENOMIC DNA]</scope>
</reference>
<dbReference type="GO" id="GO:0016301">
    <property type="term" value="F:kinase activity"/>
    <property type="evidence" value="ECO:0007669"/>
    <property type="project" value="UniProtKB-KW"/>
</dbReference>
<proteinExistence type="predicted"/>